<evidence type="ECO:0000256" key="1">
    <source>
        <dbReference type="SAM" id="Phobius"/>
    </source>
</evidence>
<name>A0A2W5UG35_CERSP</name>
<keyword evidence="1" id="KW-0812">Transmembrane</keyword>
<organism evidence="2 3">
    <name type="scientific">Cereibacter sphaeroides</name>
    <name type="common">Rhodobacter sphaeroides</name>
    <dbReference type="NCBI Taxonomy" id="1063"/>
    <lineage>
        <taxon>Bacteria</taxon>
        <taxon>Pseudomonadati</taxon>
        <taxon>Pseudomonadota</taxon>
        <taxon>Alphaproteobacteria</taxon>
        <taxon>Rhodobacterales</taxon>
        <taxon>Paracoccaceae</taxon>
        <taxon>Cereibacter</taxon>
    </lineage>
</organism>
<dbReference type="Proteomes" id="UP000248975">
    <property type="component" value="Unassembled WGS sequence"/>
</dbReference>
<gene>
    <name evidence="2" type="ORF">DI533_15575</name>
</gene>
<evidence type="ECO:0000313" key="2">
    <source>
        <dbReference type="EMBL" id="PZQ96970.1"/>
    </source>
</evidence>
<comment type="caution">
    <text evidence="2">The sequence shown here is derived from an EMBL/GenBank/DDBJ whole genome shotgun (WGS) entry which is preliminary data.</text>
</comment>
<accession>A0A2W5UG35</accession>
<dbReference type="AlphaFoldDB" id="A0A2W5UG35"/>
<evidence type="ECO:0000313" key="3">
    <source>
        <dbReference type="Proteomes" id="UP000248975"/>
    </source>
</evidence>
<protein>
    <submittedName>
        <fullName evidence="2">Uncharacterized protein</fullName>
    </submittedName>
</protein>
<sequence length="60" mass="6778">MVRDGTALGSWCETEALRQDFEKTQRARRDCWGLKNTAIVLILYIGFEFLVNSLTSPGKA</sequence>
<dbReference type="EMBL" id="QFQS01000003">
    <property type="protein sequence ID" value="PZQ96970.1"/>
    <property type="molecule type" value="Genomic_DNA"/>
</dbReference>
<feature type="transmembrane region" description="Helical" evidence="1">
    <location>
        <begin position="32"/>
        <end position="51"/>
    </location>
</feature>
<keyword evidence="1" id="KW-1133">Transmembrane helix</keyword>
<keyword evidence="1" id="KW-0472">Membrane</keyword>
<reference evidence="2 3" key="1">
    <citation type="submission" date="2017-08" db="EMBL/GenBank/DDBJ databases">
        <title>Infants hospitalized years apart are colonized by the same room-sourced microbial strains.</title>
        <authorList>
            <person name="Brooks B."/>
            <person name="Olm M.R."/>
            <person name="Firek B.A."/>
            <person name="Baker R."/>
            <person name="Thomas B.C."/>
            <person name="Morowitz M.J."/>
            <person name="Banfield J.F."/>
        </authorList>
    </citation>
    <scope>NUCLEOTIDE SEQUENCE [LARGE SCALE GENOMIC DNA]</scope>
    <source>
        <strain evidence="2">S2_003_000_R2_11</strain>
    </source>
</reference>
<proteinExistence type="predicted"/>